<organism evidence="8">
    <name type="scientific">marine sediment metagenome</name>
    <dbReference type="NCBI Taxonomy" id="412755"/>
    <lineage>
        <taxon>unclassified sequences</taxon>
        <taxon>metagenomes</taxon>
        <taxon>ecological metagenomes</taxon>
    </lineage>
</organism>
<feature type="domain" description="Cytochrome c" evidence="7">
    <location>
        <begin position="174"/>
        <end position="270"/>
    </location>
</feature>
<keyword evidence="6" id="KW-1133">Transmembrane helix</keyword>
<evidence type="ECO:0000256" key="6">
    <source>
        <dbReference type="SAM" id="Phobius"/>
    </source>
</evidence>
<dbReference type="PANTHER" id="PTHR33751">
    <property type="entry name" value="CBB3-TYPE CYTOCHROME C OXIDASE SUBUNIT FIXP"/>
    <property type="match status" value="1"/>
</dbReference>
<dbReference type="SUPFAM" id="SSF46626">
    <property type="entry name" value="Cytochrome c"/>
    <property type="match status" value="2"/>
</dbReference>
<evidence type="ECO:0000256" key="3">
    <source>
        <dbReference type="ARBA" id="ARBA00022723"/>
    </source>
</evidence>
<dbReference type="PANTHER" id="PTHR33751:SF1">
    <property type="entry name" value="CBB3-TYPE CYTOCHROME C OXIDASE SUBUNIT FIXP"/>
    <property type="match status" value="1"/>
</dbReference>
<evidence type="ECO:0000313" key="8">
    <source>
        <dbReference type="EMBL" id="KKM55923.1"/>
    </source>
</evidence>
<keyword evidence="5" id="KW-0408">Iron</keyword>
<dbReference type="GO" id="GO:0046872">
    <property type="term" value="F:metal ion binding"/>
    <property type="evidence" value="ECO:0007669"/>
    <property type="project" value="UniProtKB-KW"/>
</dbReference>
<keyword evidence="2" id="KW-0349">Heme</keyword>
<comment type="caution">
    <text evidence="8">The sequence shown here is derived from an EMBL/GenBank/DDBJ whole genome shotgun (WGS) entry which is preliminary data.</text>
</comment>
<sequence>MAIFITFPLIVAWLFYSVTLRAPESRIELKVKGPEVKEDFGKTASLLKEIPFEANEKYIEEGKVLYRIHCRSCHGLEGRGNGPDAEKLDPKPSDFTKAEFRIRSTPWGELPSDEDLLRVITLGVPGTAMDPWGSLSEIERLQLVSYTKTLNPRFSVESPPKSVHIPENLPVTPESIAHGEDLFNSMKCFLCHGEEGRGDGPITKTLKYEWDFLFRARNLAKGWTYKAGNLRKDIYRSISTGFYGTPMGSYAEYLTEEERWHLASYVNSISGDEKPGARILIKPKLITGNLPESPEDPVFKETGSIIIPLGGQIISRPEKETRMLDSIMMKSIYNDREIVFLFEWDDITGEQSKSFKDALTIQFLLNKNIGMKDSDHNINMWYWKALLEGSFSNTVDALNEKSLLREFNIRDENVLIQQSEDNQDLKGKSAWRNGKWKIVLKRSLTTDEEDDVQFKKGNLIRFALSAWDGTNGKYNAEKAISTWYYLMVGKPYHYRKYLYSFLGLIIGASIEMLIIGRVRKKTF</sequence>
<dbReference type="Pfam" id="PF13442">
    <property type="entry name" value="Cytochrome_CBB3"/>
    <property type="match status" value="1"/>
</dbReference>
<evidence type="ECO:0000256" key="4">
    <source>
        <dbReference type="ARBA" id="ARBA00022982"/>
    </source>
</evidence>
<evidence type="ECO:0000256" key="1">
    <source>
        <dbReference type="ARBA" id="ARBA00022448"/>
    </source>
</evidence>
<dbReference type="PROSITE" id="PS51007">
    <property type="entry name" value="CYTC"/>
    <property type="match status" value="2"/>
</dbReference>
<feature type="domain" description="Cytochrome c" evidence="7">
    <location>
        <begin position="57"/>
        <end position="151"/>
    </location>
</feature>
<dbReference type="InterPro" id="IPR050597">
    <property type="entry name" value="Cytochrome_c_Oxidase_Subunit"/>
</dbReference>
<name>A0A0F9IQ12_9ZZZZ</name>
<reference evidence="8" key="1">
    <citation type="journal article" date="2015" name="Nature">
        <title>Complex archaea that bridge the gap between prokaryotes and eukaryotes.</title>
        <authorList>
            <person name="Spang A."/>
            <person name="Saw J.H."/>
            <person name="Jorgensen S.L."/>
            <person name="Zaremba-Niedzwiedzka K."/>
            <person name="Martijn J."/>
            <person name="Lind A.E."/>
            <person name="van Eijk R."/>
            <person name="Schleper C."/>
            <person name="Guy L."/>
            <person name="Ettema T.J."/>
        </authorList>
    </citation>
    <scope>NUCLEOTIDE SEQUENCE</scope>
</reference>
<feature type="transmembrane region" description="Helical" evidence="6">
    <location>
        <begin position="497"/>
        <end position="516"/>
    </location>
</feature>
<dbReference type="InterPro" id="IPR009056">
    <property type="entry name" value="Cyt_c-like_dom"/>
</dbReference>
<evidence type="ECO:0000256" key="2">
    <source>
        <dbReference type="ARBA" id="ARBA00022617"/>
    </source>
</evidence>
<evidence type="ECO:0000259" key="7">
    <source>
        <dbReference type="PROSITE" id="PS51007"/>
    </source>
</evidence>
<gene>
    <name evidence="8" type="ORF">LCGC14_1552170</name>
</gene>
<dbReference type="Pfam" id="PF00034">
    <property type="entry name" value="Cytochrom_C"/>
    <property type="match status" value="1"/>
</dbReference>
<dbReference type="Pfam" id="PF09459">
    <property type="entry name" value="EB_dh"/>
    <property type="match status" value="1"/>
</dbReference>
<proteinExistence type="predicted"/>
<keyword evidence="3" id="KW-0479">Metal-binding</keyword>
<evidence type="ECO:0000256" key="5">
    <source>
        <dbReference type="ARBA" id="ARBA00023004"/>
    </source>
</evidence>
<dbReference type="GO" id="GO:0020037">
    <property type="term" value="F:heme binding"/>
    <property type="evidence" value="ECO:0007669"/>
    <property type="project" value="InterPro"/>
</dbReference>
<keyword evidence="6" id="KW-0472">Membrane</keyword>
<dbReference type="InterPro" id="IPR019020">
    <property type="entry name" value="Cyt-c552/DMSO_Rdtase_haem-bd"/>
</dbReference>
<dbReference type="GO" id="GO:0009055">
    <property type="term" value="F:electron transfer activity"/>
    <property type="evidence" value="ECO:0007669"/>
    <property type="project" value="InterPro"/>
</dbReference>
<dbReference type="Gene3D" id="1.10.760.10">
    <property type="entry name" value="Cytochrome c-like domain"/>
    <property type="match status" value="2"/>
</dbReference>
<dbReference type="Gene3D" id="2.60.40.1190">
    <property type="match status" value="1"/>
</dbReference>
<dbReference type="AlphaFoldDB" id="A0A0F9IQ12"/>
<protein>
    <recommendedName>
        <fullName evidence="7">Cytochrome c domain-containing protein</fullName>
    </recommendedName>
</protein>
<accession>A0A0F9IQ12</accession>
<keyword evidence="1" id="KW-0813">Transport</keyword>
<dbReference type="InterPro" id="IPR036909">
    <property type="entry name" value="Cyt_c-like_dom_sf"/>
</dbReference>
<keyword evidence="4" id="KW-0249">Electron transport</keyword>
<dbReference type="EMBL" id="LAZR01011877">
    <property type="protein sequence ID" value="KKM55923.1"/>
    <property type="molecule type" value="Genomic_DNA"/>
</dbReference>
<keyword evidence="6" id="KW-0812">Transmembrane</keyword>